<dbReference type="InterPro" id="IPR019594">
    <property type="entry name" value="Glu/Gly-bd"/>
</dbReference>
<keyword evidence="3" id="KW-0813">Transport</keyword>
<dbReference type="InterPro" id="IPR001320">
    <property type="entry name" value="Iontro_rcpt_C"/>
</dbReference>
<dbReference type="InParanoid" id="A0A7M7K6D2"/>
<dbReference type="Pfam" id="PF10613">
    <property type="entry name" value="Lig_chan-Glu_bd"/>
    <property type="match status" value="1"/>
</dbReference>
<dbReference type="Gene3D" id="1.10.287.70">
    <property type="match status" value="1"/>
</dbReference>
<dbReference type="SUPFAM" id="SSF53850">
    <property type="entry name" value="Periplasmic binding protein-like II"/>
    <property type="match status" value="1"/>
</dbReference>
<keyword evidence="9" id="KW-0675">Receptor</keyword>
<keyword evidence="7" id="KW-0406">Ion transport</keyword>
<evidence type="ECO:0000259" key="14">
    <source>
        <dbReference type="Pfam" id="PF00060"/>
    </source>
</evidence>
<reference evidence="16" key="1">
    <citation type="submission" date="2021-01" db="UniProtKB">
        <authorList>
            <consortium name="EnsemblMetazoa"/>
        </authorList>
    </citation>
    <scope>IDENTIFICATION</scope>
</reference>
<evidence type="ECO:0000256" key="2">
    <source>
        <dbReference type="ARBA" id="ARBA00008685"/>
    </source>
</evidence>
<evidence type="ECO:0000256" key="8">
    <source>
        <dbReference type="ARBA" id="ARBA00023136"/>
    </source>
</evidence>
<dbReference type="GeneID" id="111250813"/>
<evidence type="ECO:0000256" key="7">
    <source>
        <dbReference type="ARBA" id="ARBA00023065"/>
    </source>
</evidence>
<keyword evidence="10" id="KW-0325">Glycoprotein</keyword>
<evidence type="ECO:0000256" key="3">
    <source>
        <dbReference type="ARBA" id="ARBA00022448"/>
    </source>
</evidence>
<evidence type="ECO:0000256" key="12">
    <source>
        <dbReference type="ARBA" id="ARBA00023303"/>
    </source>
</evidence>
<evidence type="ECO:0000256" key="10">
    <source>
        <dbReference type="ARBA" id="ARBA00023180"/>
    </source>
</evidence>
<evidence type="ECO:0000259" key="15">
    <source>
        <dbReference type="Pfam" id="PF10613"/>
    </source>
</evidence>
<dbReference type="RefSeq" id="XP_022662330.1">
    <property type="nucleotide sequence ID" value="XM_022806595.1"/>
</dbReference>
<keyword evidence="5 13" id="KW-0812">Transmembrane</keyword>
<dbReference type="Gene3D" id="3.40.190.10">
    <property type="entry name" value="Periplasmic binding protein-like II"/>
    <property type="match status" value="1"/>
</dbReference>
<sequence length="401" mass="45982">MTAAHLPPWFFSNGTASWGPMQNLADTLAETLNYKYSMEAPEDGEWGVKIHDNWTGQIGMLYNNRTDIALGPIALTEQRFAAVDFSSMLTTDYLTILSGYPTYTQVNAFGFLMVFNWTVWLALTITIIGISLLSVYFEKVSCPENVFKHYLRRFSHYIETYLKAVFAESSVHLPRTDSLRVLLQVWWLGTIVLMTAYTGHMKATMMIEPDPIKIESMKQLAKKDMPVFVWRGSAYEALLKTSDSVDYLNVYNLVMKYQSSKETRELYSDATMDQVIRSKAVIMSSVIVMRYHVARTCLRAMPIGNYHFAIEGFLPHEVAMCFHRNLPRQITSAINKRIRWMVEQGLINRWLYSQYGGLDECRAMTKAGDPVRALNLKATQPMFLVWLSGLLISIFLVLVER</sequence>
<accession>A0A7M7K6D2</accession>
<evidence type="ECO:0000256" key="1">
    <source>
        <dbReference type="ARBA" id="ARBA00004651"/>
    </source>
</evidence>
<evidence type="ECO:0000256" key="5">
    <source>
        <dbReference type="ARBA" id="ARBA00022692"/>
    </source>
</evidence>
<evidence type="ECO:0000256" key="6">
    <source>
        <dbReference type="ARBA" id="ARBA00022989"/>
    </source>
</evidence>
<dbReference type="FunCoup" id="A0A7M7K6D2">
    <property type="interactions" value="4"/>
</dbReference>
<keyword evidence="12" id="KW-0407">Ion channel</keyword>
<evidence type="ECO:0000256" key="13">
    <source>
        <dbReference type="SAM" id="Phobius"/>
    </source>
</evidence>
<dbReference type="PANTHER" id="PTHR42643:SF38">
    <property type="entry name" value="IONOTROPIC RECEPTOR 100A"/>
    <property type="match status" value="1"/>
</dbReference>
<evidence type="ECO:0000256" key="4">
    <source>
        <dbReference type="ARBA" id="ARBA00022475"/>
    </source>
</evidence>
<evidence type="ECO:0000256" key="11">
    <source>
        <dbReference type="ARBA" id="ARBA00023286"/>
    </source>
</evidence>
<feature type="domain" description="Ionotropic glutamate receptor L-glutamate and glycine-binding" evidence="15">
    <location>
        <begin position="19"/>
        <end position="98"/>
    </location>
</feature>
<dbReference type="GO" id="GO:0005886">
    <property type="term" value="C:plasma membrane"/>
    <property type="evidence" value="ECO:0007669"/>
    <property type="project" value="UniProtKB-SubCell"/>
</dbReference>
<keyword evidence="17" id="KW-1185">Reference proteome</keyword>
<comment type="subcellular location">
    <subcellularLocation>
        <location evidence="1">Cell membrane</location>
        <topology evidence="1">Multi-pass membrane protein</topology>
    </subcellularLocation>
</comment>
<dbReference type="InterPro" id="IPR052192">
    <property type="entry name" value="Insect_Ionotropic_Sensory_Rcpt"/>
</dbReference>
<dbReference type="KEGG" id="vde:111250813"/>
<evidence type="ECO:0000313" key="16">
    <source>
        <dbReference type="EnsemblMetazoa" id="XP_022662330"/>
    </source>
</evidence>
<dbReference type="PANTHER" id="PTHR42643">
    <property type="entry name" value="IONOTROPIC RECEPTOR 20A-RELATED"/>
    <property type="match status" value="1"/>
</dbReference>
<keyword evidence="6 13" id="KW-1133">Transmembrane helix</keyword>
<dbReference type="OrthoDB" id="6485003at2759"/>
<feature type="transmembrane region" description="Helical" evidence="13">
    <location>
        <begin position="382"/>
        <end position="399"/>
    </location>
</feature>
<dbReference type="OMA" id="RIVFAMW"/>
<feature type="transmembrane region" description="Helical" evidence="13">
    <location>
        <begin position="181"/>
        <end position="199"/>
    </location>
</feature>
<protein>
    <submittedName>
        <fullName evidence="16">Uncharacterized protein</fullName>
    </submittedName>
</protein>
<dbReference type="GO" id="GO:0050906">
    <property type="term" value="P:detection of stimulus involved in sensory perception"/>
    <property type="evidence" value="ECO:0007669"/>
    <property type="project" value="UniProtKB-ARBA"/>
</dbReference>
<comment type="similarity">
    <text evidence="2">Belongs to the glutamate-gated ion channel (TC 1.A.10.1) family.</text>
</comment>
<dbReference type="AlphaFoldDB" id="A0A7M7K6D2"/>
<dbReference type="EnsemblMetazoa" id="XM_022806595">
    <property type="protein sequence ID" value="XP_022662330"/>
    <property type="gene ID" value="LOC111250813"/>
</dbReference>
<evidence type="ECO:0000313" key="17">
    <source>
        <dbReference type="Proteomes" id="UP000594260"/>
    </source>
</evidence>
<feature type="transmembrane region" description="Helical" evidence="13">
    <location>
        <begin position="114"/>
        <end position="137"/>
    </location>
</feature>
<keyword evidence="11" id="KW-1071">Ligand-gated ion channel</keyword>
<organism evidence="16 17">
    <name type="scientific">Varroa destructor</name>
    <name type="common">Honeybee mite</name>
    <dbReference type="NCBI Taxonomy" id="109461"/>
    <lineage>
        <taxon>Eukaryota</taxon>
        <taxon>Metazoa</taxon>
        <taxon>Ecdysozoa</taxon>
        <taxon>Arthropoda</taxon>
        <taxon>Chelicerata</taxon>
        <taxon>Arachnida</taxon>
        <taxon>Acari</taxon>
        <taxon>Parasitiformes</taxon>
        <taxon>Mesostigmata</taxon>
        <taxon>Gamasina</taxon>
        <taxon>Dermanyssoidea</taxon>
        <taxon>Varroidae</taxon>
        <taxon>Varroa</taxon>
    </lineage>
</organism>
<evidence type="ECO:0000256" key="9">
    <source>
        <dbReference type="ARBA" id="ARBA00023170"/>
    </source>
</evidence>
<name>A0A7M7K6D2_VARDE</name>
<dbReference type="Proteomes" id="UP000594260">
    <property type="component" value="Unplaced"/>
</dbReference>
<keyword evidence="8 13" id="KW-0472">Membrane</keyword>
<dbReference type="Pfam" id="PF00060">
    <property type="entry name" value="Lig_chan"/>
    <property type="match status" value="1"/>
</dbReference>
<dbReference type="GO" id="GO:0015276">
    <property type="term" value="F:ligand-gated monoatomic ion channel activity"/>
    <property type="evidence" value="ECO:0007669"/>
    <property type="project" value="InterPro"/>
</dbReference>
<feature type="domain" description="Ionotropic glutamate receptor C-terminal" evidence="14">
    <location>
        <begin position="117"/>
        <end position="389"/>
    </location>
</feature>
<proteinExistence type="inferred from homology"/>
<keyword evidence="4" id="KW-1003">Cell membrane</keyword>